<dbReference type="OrthoDB" id="427924at2759"/>
<dbReference type="EMBL" id="SMMG02000006">
    <property type="protein sequence ID" value="KAA3470152.1"/>
    <property type="molecule type" value="Genomic_DNA"/>
</dbReference>
<dbReference type="AlphaFoldDB" id="A0A5B6VM18"/>
<dbReference type="Proteomes" id="UP000325315">
    <property type="component" value="Unassembled WGS sequence"/>
</dbReference>
<reference evidence="1" key="1">
    <citation type="submission" date="2019-08" db="EMBL/GenBank/DDBJ databases">
        <authorList>
            <person name="Liu F."/>
        </authorList>
    </citation>
    <scope>NUCLEOTIDE SEQUENCE [LARGE SCALE GENOMIC DNA]</scope>
    <source>
        <strain evidence="1">PA1801</strain>
        <tissue evidence="1">Leaf</tissue>
    </source>
</reference>
<name>A0A5B6VM18_9ROSI</name>
<dbReference type="SUPFAM" id="SSF56672">
    <property type="entry name" value="DNA/RNA polymerases"/>
    <property type="match status" value="1"/>
</dbReference>
<keyword evidence="2" id="KW-1185">Reference proteome</keyword>
<protein>
    <submittedName>
        <fullName evidence="1">Retrovirus-related Pol polyprotein from transposon 17.6</fullName>
    </submittedName>
</protein>
<dbReference type="PANTHER" id="PTHR33064:SF39">
    <property type="match status" value="1"/>
</dbReference>
<organism evidence="1 2">
    <name type="scientific">Gossypium australe</name>
    <dbReference type="NCBI Taxonomy" id="47621"/>
    <lineage>
        <taxon>Eukaryota</taxon>
        <taxon>Viridiplantae</taxon>
        <taxon>Streptophyta</taxon>
        <taxon>Embryophyta</taxon>
        <taxon>Tracheophyta</taxon>
        <taxon>Spermatophyta</taxon>
        <taxon>Magnoliopsida</taxon>
        <taxon>eudicotyledons</taxon>
        <taxon>Gunneridae</taxon>
        <taxon>Pentapetalae</taxon>
        <taxon>rosids</taxon>
        <taxon>malvids</taxon>
        <taxon>Malvales</taxon>
        <taxon>Malvaceae</taxon>
        <taxon>Malvoideae</taxon>
        <taxon>Gossypium</taxon>
    </lineage>
</organism>
<evidence type="ECO:0000313" key="2">
    <source>
        <dbReference type="Proteomes" id="UP000325315"/>
    </source>
</evidence>
<dbReference type="Gene3D" id="3.30.70.270">
    <property type="match status" value="1"/>
</dbReference>
<evidence type="ECO:0000313" key="1">
    <source>
        <dbReference type="EMBL" id="KAA3470152.1"/>
    </source>
</evidence>
<accession>A0A5B6VM18</accession>
<dbReference type="PANTHER" id="PTHR33064">
    <property type="entry name" value="POL PROTEIN"/>
    <property type="match status" value="1"/>
</dbReference>
<dbReference type="InterPro" id="IPR043502">
    <property type="entry name" value="DNA/RNA_pol_sf"/>
</dbReference>
<dbReference type="InterPro" id="IPR043128">
    <property type="entry name" value="Rev_trsase/Diguanyl_cyclase"/>
</dbReference>
<dbReference type="InterPro" id="IPR051320">
    <property type="entry name" value="Viral_Replic_Matur_Polypro"/>
</dbReference>
<proteinExistence type="predicted"/>
<comment type="caution">
    <text evidence="1">The sequence shown here is derived from an EMBL/GenBank/DDBJ whole genome shotgun (WGS) entry which is preliminary data.</text>
</comment>
<gene>
    <name evidence="1" type="ORF">EPI10_015883</name>
</gene>
<sequence>MHDCYFADMLEKGLDIFMDDFSIYRGSFQECLGLVLGHQISGKGMEVNRVKIEVIKNLPNPTNVWGVRNFLGHVGFYRRFTKDFAHISKPLNQLLQKETPFIFDRNCVKAFKVQFWSRRGIIHLGYSLLKQNTKFGTMQLHYNRKRNACSGVHL</sequence>